<dbReference type="PROSITE" id="PS00409">
    <property type="entry name" value="PROKAR_NTER_METHYL"/>
    <property type="match status" value="1"/>
</dbReference>
<dbReference type="Pfam" id="PF16074">
    <property type="entry name" value="PilW"/>
    <property type="match status" value="1"/>
</dbReference>
<gene>
    <name evidence="3" type="ORF">NP596_02290</name>
</gene>
<dbReference type="InterPro" id="IPR032092">
    <property type="entry name" value="PilW"/>
</dbReference>
<dbReference type="Pfam" id="PF01909">
    <property type="entry name" value="NTP_transf_2"/>
    <property type="match status" value="1"/>
</dbReference>
<dbReference type="InterPro" id="IPR012902">
    <property type="entry name" value="N_methyl_site"/>
</dbReference>
<dbReference type="InterPro" id="IPR043519">
    <property type="entry name" value="NT_sf"/>
</dbReference>
<evidence type="ECO:0000259" key="2">
    <source>
        <dbReference type="Pfam" id="PF01909"/>
    </source>
</evidence>
<proteinExistence type="predicted"/>
<keyword evidence="1" id="KW-0812">Transmembrane</keyword>
<dbReference type="CDD" id="cd05403">
    <property type="entry name" value="NT_KNTase_like"/>
    <property type="match status" value="1"/>
</dbReference>
<dbReference type="Gene3D" id="3.30.460.10">
    <property type="entry name" value="Beta Polymerase, domain 2"/>
    <property type="match status" value="1"/>
</dbReference>
<dbReference type="SUPFAM" id="SSF81301">
    <property type="entry name" value="Nucleotidyltransferase"/>
    <property type="match status" value="1"/>
</dbReference>
<evidence type="ECO:0000313" key="3">
    <source>
        <dbReference type="EMBL" id="MCQ8127274.1"/>
    </source>
</evidence>
<keyword evidence="1" id="KW-0472">Membrane</keyword>
<dbReference type="Proteomes" id="UP001524586">
    <property type="component" value="Unassembled WGS sequence"/>
</dbReference>
<feature type="transmembrane region" description="Helical" evidence="1">
    <location>
        <begin position="119"/>
        <end position="141"/>
    </location>
</feature>
<dbReference type="RefSeq" id="WP_256613589.1">
    <property type="nucleotide sequence ID" value="NZ_JANIBK010000006.1"/>
</dbReference>
<feature type="domain" description="Polymerase nucleotidyl transferase" evidence="2">
    <location>
        <begin position="20"/>
        <end position="87"/>
    </location>
</feature>
<evidence type="ECO:0000313" key="4">
    <source>
        <dbReference type="Proteomes" id="UP001524586"/>
    </source>
</evidence>
<keyword evidence="1" id="KW-1133">Transmembrane helix</keyword>
<name>A0ABT1U0C9_9GAMM</name>
<sequence>MQLNRLIQSARAKRQAEVISNLQQRFAVFPYPVYLFGSFASGQFHGYSDIDIMILAPKERTKEVYAQACDKLSDWKTPYDILVCQSVAELDDTIKSSLYPLHRPRQTASDGLHQQGMTLIEILIAMLLGIFLLAGVLQIFLNTKQTYRMQEGLSRLQENGRFAMEFISQDVRMAGFFGCLSNNFSMANVENELDDQTDFAWDISNPLMGYNDVTNAFTVISNVVVGTDVIAMRGLFGDNIPLIAPYSDSAQMFVDPAFNADCPAASASTCHEGEILMVTDCTQGTIFQATNTTDIGGGSGVNVVHSVNNTFTPGNTAPATFTKSYGPGAQIARLKTYAYYIRLNPGNQPALYRSELTTSGNATNAMSAQELIEGIEDMQITYGVDTDADGTPNSYLTANSIIAANWPLVVSVRISLLTRTIADNLSANAVPYDYNGADDITPADRRLRRAFTTTIALRNRLR</sequence>
<dbReference type="EMBL" id="JANIBK010000006">
    <property type="protein sequence ID" value="MCQ8127274.1"/>
    <property type="molecule type" value="Genomic_DNA"/>
</dbReference>
<dbReference type="InterPro" id="IPR002934">
    <property type="entry name" value="Polymerase_NTP_transf_dom"/>
</dbReference>
<protein>
    <submittedName>
        <fullName evidence="3">PilW family protein</fullName>
    </submittedName>
</protein>
<evidence type="ECO:0000256" key="1">
    <source>
        <dbReference type="SAM" id="Phobius"/>
    </source>
</evidence>
<keyword evidence="4" id="KW-1185">Reference proteome</keyword>
<reference evidence="3 4" key="1">
    <citation type="submission" date="2022-07" db="EMBL/GenBank/DDBJ databases">
        <title>Methylomonas rivi sp. nov., Methylomonas rosea sp. nov., Methylomonas aureus sp. nov. and Methylomonas subterranea sp. nov., four novel methanotrophs isolated from a freshwater creek and the deep terrestrial subsurface.</title>
        <authorList>
            <person name="Abin C."/>
            <person name="Sankaranarayanan K."/>
            <person name="Garner C."/>
            <person name="Sindelar R."/>
            <person name="Kotary K."/>
            <person name="Garner R."/>
            <person name="Barclay S."/>
            <person name="Lawson P."/>
            <person name="Krumholz L."/>
        </authorList>
    </citation>
    <scope>NUCLEOTIDE SEQUENCE [LARGE SCALE GENOMIC DNA]</scope>
    <source>
        <strain evidence="3 4">WSC-6</strain>
    </source>
</reference>
<comment type="caution">
    <text evidence="3">The sequence shown here is derived from an EMBL/GenBank/DDBJ whole genome shotgun (WGS) entry which is preliminary data.</text>
</comment>
<accession>A0ABT1U0C9</accession>
<organism evidence="3 4">
    <name type="scientific">Methylomonas rivi</name>
    <dbReference type="NCBI Taxonomy" id="2952226"/>
    <lineage>
        <taxon>Bacteria</taxon>
        <taxon>Pseudomonadati</taxon>
        <taxon>Pseudomonadota</taxon>
        <taxon>Gammaproteobacteria</taxon>
        <taxon>Methylococcales</taxon>
        <taxon>Methylococcaceae</taxon>
        <taxon>Methylomonas</taxon>
    </lineage>
</organism>